<organism evidence="2 3">
    <name type="scientific">Aeribacillus alveayuensis</name>
    <dbReference type="NCBI Taxonomy" id="279215"/>
    <lineage>
        <taxon>Bacteria</taxon>
        <taxon>Bacillati</taxon>
        <taxon>Bacillota</taxon>
        <taxon>Bacilli</taxon>
        <taxon>Bacillales</taxon>
        <taxon>Bacillaceae</taxon>
        <taxon>Aeribacillus</taxon>
    </lineage>
</organism>
<evidence type="ECO:0000313" key="2">
    <source>
        <dbReference type="EMBL" id="MDQ0163949.1"/>
    </source>
</evidence>
<reference evidence="2 3" key="1">
    <citation type="submission" date="2023-07" db="EMBL/GenBank/DDBJ databases">
        <title>Genomic Encyclopedia of Type Strains, Phase IV (KMG-IV): sequencing the most valuable type-strain genomes for metagenomic binning, comparative biology and taxonomic classification.</title>
        <authorList>
            <person name="Goeker M."/>
        </authorList>
    </citation>
    <scope>NUCLEOTIDE SEQUENCE [LARGE SCALE GENOMIC DNA]</scope>
    <source>
        <strain evidence="2 3">DSM 19092</strain>
    </source>
</reference>
<protein>
    <submittedName>
        <fullName evidence="2">Uncharacterized protein</fullName>
    </submittedName>
</protein>
<gene>
    <name evidence="2" type="ORF">J2S06_003081</name>
</gene>
<evidence type="ECO:0000313" key="3">
    <source>
        <dbReference type="Proteomes" id="UP001225646"/>
    </source>
</evidence>
<dbReference type="Proteomes" id="UP001225646">
    <property type="component" value="Unassembled WGS sequence"/>
</dbReference>
<proteinExistence type="predicted"/>
<keyword evidence="1" id="KW-1133">Transmembrane helix</keyword>
<accession>A0ABT9VSJ2</accession>
<keyword evidence="1" id="KW-0472">Membrane</keyword>
<evidence type="ECO:0000256" key="1">
    <source>
        <dbReference type="SAM" id="Phobius"/>
    </source>
</evidence>
<dbReference type="RefSeq" id="WP_419152861.1">
    <property type="nucleotide sequence ID" value="NZ_JAUSTR010000032.1"/>
</dbReference>
<sequence length="106" mass="11340">MKKVLIISGIFILVAGFFGVNLVYKNSNKAINVDVIKLKEKPLVETIMIPGILHFKDHQYGLDLVSGGSTLWSIVAAVAGLSGAIGGITAIKDVIQNSGRKYAIAW</sequence>
<name>A0ABT9VSJ2_9BACI</name>
<dbReference type="EMBL" id="JAUSTR010000032">
    <property type="protein sequence ID" value="MDQ0163949.1"/>
    <property type="molecule type" value="Genomic_DNA"/>
</dbReference>
<keyword evidence="3" id="KW-1185">Reference proteome</keyword>
<dbReference type="Gene3D" id="1.20.225.10">
    <property type="entry name" value="Bacteriocin AS-48"/>
    <property type="match status" value="1"/>
</dbReference>
<feature type="transmembrane region" description="Helical" evidence="1">
    <location>
        <begin position="71"/>
        <end position="91"/>
    </location>
</feature>
<dbReference type="InterPro" id="IPR009086">
    <property type="entry name" value="Bacteriocin_AS48"/>
</dbReference>
<feature type="transmembrane region" description="Helical" evidence="1">
    <location>
        <begin position="5"/>
        <end position="24"/>
    </location>
</feature>
<comment type="caution">
    <text evidence="2">The sequence shown here is derived from an EMBL/GenBank/DDBJ whole genome shotgun (WGS) entry which is preliminary data.</text>
</comment>
<keyword evidence="1" id="KW-0812">Transmembrane</keyword>